<accession>A0A563DAQ5</accession>
<dbReference type="AlphaFoldDB" id="A0A563DAQ5"/>
<dbReference type="SUPFAM" id="SSF101874">
    <property type="entry name" value="YceI-like"/>
    <property type="match status" value="1"/>
</dbReference>
<dbReference type="Pfam" id="PF04264">
    <property type="entry name" value="YceI"/>
    <property type="match status" value="1"/>
</dbReference>
<proteinExistence type="predicted"/>
<organism evidence="2 3">
    <name type="scientific">Apibacter muscae</name>
    <dbReference type="NCBI Taxonomy" id="2509004"/>
    <lineage>
        <taxon>Bacteria</taxon>
        <taxon>Pseudomonadati</taxon>
        <taxon>Bacteroidota</taxon>
        <taxon>Flavobacteriia</taxon>
        <taxon>Flavobacteriales</taxon>
        <taxon>Weeksellaceae</taxon>
        <taxon>Apibacter</taxon>
    </lineage>
</organism>
<dbReference type="PANTHER" id="PTHR34406:SF1">
    <property type="entry name" value="PROTEIN YCEI"/>
    <property type="match status" value="1"/>
</dbReference>
<evidence type="ECO:0000259" key="1">
    <source>
        <dbReference type="SMART" id="SM00867"/>
    </source>
</evidence>
<dbReference type="InterPro" id="IPR036761">
    <property type="entry name" value="TTHA0802/YceI-like_sf"/>
</dbReference>
<dbReference type="PANTHER" id="PTHR34406">
    <property type="entry name" value="PROTEIN YCEI"/>
    <property type="match status" value="1"/>
</dbReference>
<comment type="caution">
    <text evidence="2">The sequence shown here is derived from an EMBL/GenBank/DDBJ whole genome shotgun (WGS) entry which is preliminary data.</text>
</comment>
<sequence>MTQWTIDNSHSEVFFKVKHMVISTVTGEFTSFKSSIVSETDDFTNAKFEFSADINSINTKITDRDNHLKSADFFDAEQYPTLSFHSTSGLQNNSIKGNLTIKNVTKEITLDVDFGGVINDPWNNQRAGFEMTGKISRKEFGLTWNQLTEAGGMVVGDTVKLIINAEYISQK</sequence>
<feature type="domain" description="Lipid/polyisoprenoid-binding YceI-like" evidence="1">
    <location>
        <begin position="3"/>
        <end position="168"/>
    </location>
</feature>
<evidence type="ECO:0000313" key="2">
    <source>
        <dbReference type="EMBL" id="TWP27296.1"/>
    </source>
</evidence>
<keyword evidence="3" id="KW-1185">Reference proteome</keyword>
<dbReference type="InterPro" id="IPR007372">
    <property type="entry name" value="Lipid/polyisoprenoid-bd_YceI"/>
</dbReference>
<dbReference type="Gene3D" id="2.40.128.110">
    <property type="entry name" value="Lipid/polyisoprenoid-binding, YceI-like"/>
    <property type="match status" value="1"/>
</dbReference>
<dbReference type="Proteomes" id="UP000319499">
    <property type="component" value="Unassembled WGS sequence"/>
</dbReference>
<gene>
    <name evidence="2" type="ORF">ETU09_07575</name>
</gene>
<dbReference type="OrthoDB" id="9811006at2"/>
<evidence type="ECO:0000313" key="3">
    <source>
        <dbReference type="Proteomes" id="UP000319499"/>
    </source>
</evidence>
<reference evidence="2 3" key="1">
    <citation type="submission" date="2019-02" db="EMBL/GenBank/DDBJ databases">
        <title>Apibacter muscae sp. nov.: a novel member of the house fly microbiota.</title>
        <authorList>
            <person name="Park R."/>
        </authorList>
    </citation>
    <scope>NUCLEOTIDE SEQUENCE [LARGE SCALE GENOMIC DNA]</scope>
    <source>
        <strain evidence="2 3">AL1</strain>
    </source>
</reference>
<dbReference type="SMART" id="SM00867">
    <property type="entry name" value="YceI"/>
    <property type="match status" value="1"/>
</dbReference>
<protein>
    <submittedName>
        <fullName evidence="2">Polyisoprenoid-binding protein</fullName>
    </submittedName>
</protein>
<dbReference type="EMBL" id="SELH01000023">
    <property type="protein sequence ID" value="TWP27296.1"/>
    <property type="molecule type" value="Genomic_DNA"/>
</dbReference>
<name>A0A563DAQ5_9FLAO</name>